<dbReference type="GO" id="GO:0004674">
    <property type="term" value="F:protein serine/threonine kinase activity"/>
    <property type="evidence" value="ECO:0007669"/>
    <property type="project" value="TreeGrafter"/>
</dbReference>
<dbReference type="EMBL" id="BMVG01000016">
    <property type="protein sequence ID" value="GHE08346.1"/>
    <property type="molecule type" value="Genomic_DNA"/>
</dbReference>
<dbReference type="PROSITE" id="PS00108">
    <property type="entry name" value="PROTEIN_KINASE_ST"/>
    <property type="match status" value="1"/>
</dbReference>
<accession>A0A919D6A1</accession>
<dbReference type="Gene3D" id="1.25.40.10">
    <property type="entry name" value="Tetratricopeptide repeat domain"/>
    <property type="match status" value="2"/>
</dbReference>
<sequence>MEAGSTFLEEFTVERPLGSGGFAGVVLVRSRRTGERYAVKRLHRADPAHQARLLAEVQRWIDLPDHPHITPCRFARSLGDEVVVFSEYAPGGSLADRLRSGELYAGGTRAALRRVLRAAAQSAWGLAAAHGAGLLHLDIKPANLLVDADDRVRLTDFGLAAAPGWGRDKRGQLEAVIRYITDVPGTTEEDRELMRGILRQELHPPRPGSEASLQVSGAAPGTPAYACPEQAEGRRVGVPADVWSWAVTVLELLVGERTWPSGTVAGLVLRAARTQSLTPTSLRMPPALADLLERCFDKEPGERPYALGEIAETVLRIAEEETGEPLAAPPPPSARTTAEADRREPLYERRVPGGGPWHDPRGLLHYAYRTAGLDERDAVAFWPPDAGGPRAQLLGDLGALRETRRVLDGLPGQQRDTAETGFARARCVSETGRVLEALGDMDGALAQYRTAAGLCDDHVHLLCAVLGSLCRLQRRTGDLPAALDSAERAVALAQDLPDGPQERNILAHALLLEANVLGDMSHADSGPSRATVAERAVRLYEASAEEFARSDDPLDVVPTLMNLAAVEYRRGNEQRAADLWHRAHTALDVRLERAPGDRHARETRATLFLQRAQSGAPGHAADAVAALTPLVRDEGVHQLAGRLGEALILRGRDEERTGRVRAARDSYAEAVHHLEQAVLRGGAAADADHLARAMDNLANLIGVLEDPERGLAHGRTSLDLWRRLVAADGLAAWGSRFLHALSKLAQIALDADATEEAERSLTEALGILAAPEYAGSAPAPDLEAALVHRSRAVWLRRTSRPEEALDACRRALDALRAPGDGAGGTGDHETGPGPGTTDVYVLILETVSAVYGDLGAYERALAAQEESYDALARSAGRPAPSALLAQAAQRVANARLQYGLAAGAAEAARTAIDQYTALIAEGRDDLAMEASRVTGVLATALTALGDIEGAEHALARMLSQHAALAADDPALGRAVRHARRWLPDSAEASHNRGGELHAFLREALGGRHQELQQLLAVTPAGLRGQLAAYERDMRSAGDIGAQGERRQASVLLEQLVGKLRWLTARHPGAGAEQLYGEAALRLGTFAMMCGRDAAALSGLAQGIEAYRTLVVDHRRKDLVDRYLRALSAPVVLHGVRGDAESVQGALRTLEEQARRHDRRHATRWVEQARASLTGLDKPQGLS</sequence>
<dbReference type="GO" id="GO:0005737">
    <property type="term" value="C:cytoplasm"/>
    <property type="evidence" value="ECO:0007669"/>
    <property type="project" value="TreeGrafter"/>
</dbReference>
<dbReference type="InterPro" id="IPR008271">
    <property type="entry name" value="Ser/Thr_kinase_AS"/>
</dbReference>
<dbReference type="PROSITE" id="PS50011">
    <property type="entry name" value="PROTEIN_KINASE_DOM"/>
    <property type="match status" value="1"/>
</dbReference>
<dbReference type="Gene3D" id="3.30.200.20">
    <property type="entry name" value="Phosphorylase Kinase, domain 1"/>
    <property type="match status" value="1"/>
</dbReference>
<feature type="compositionally biased region" description="Basic and acidic residues" evidence="5">
    <location>
        <begin position="338"/>
        <end position="351"/>
    </location>
</feature>
<dbReference type="RefSeq" id="WP_189956445.1">
    <property type="nucleotide sequence ID" value="NZ_BMVG01000016.1"/>
</dbReference>
<proteinExistence type="predicted"/>
<name>A0A919D6A1_9ACTN</name>
<keyword evidence="8" id="KW-1185">Reference proteome</keyword>
<evidence type="ECO:0000256" key="3">
    <source>
        <dbReference type="ARBA" id="ARBA00022840"/>
    </source>
</evidence>
<dbReference type="Proteomes" id="UP000655443">
    <property type="component" value="Unassembled WGS sequence"/>
</dbReference>
<dbReference type="InterPro" id="IPR053235">
    <property type="entry name" value="Ser_Thr_kinase"/>
</dbReference>
<dbReference type="PROSITE" id="PS00107">
    <property type="entry name" value="PROTEIN_KINASE_ATP"/>
    <property type="match status" value="1"/>
</dbReference>
<evidence type="ECO:0000256" key="5">
    <source>
        <dbReference type="SAM" id="MobiDB-lite"/>
    </source>
</evidence>
<keyword evidence="3 4" id="KW-0067">ATP-binding</keyword>
<feature type="region of interest" description="Disordered" evidence="5">
    <location>
        <begin position="321"/>
        <end position="354"/>
    </location>
</feature>
<dbReference type="Pfam" id="PF00069">
    <property type="entry name" value="Pkinase"/>
    <property type="match status" value="1"/>
</dbReference>
<protein>
    <recommendedName>
        <fullName evidence="6">Protein kinase domain-containing protein</fullName>
    </recommendedName>
</protein>
<dbReference type="Pfam" id="PF07714">
    <property type="entry name" value="PK_Tyr_Ser-Thr"/>
    <property type="match status" value="1"/>
</dbReference>
<keyword evidence="1" id="KW-0418">Kinase</keyword>
<keyword evidence="1" id="KW-0808">Transferase</keyword>
<organism evidence="7 8">
    <name type="scientific">Streptomyces alanosinicus</name>
    <dbReference type="NCBI Taxonomy" id="68171"/>
    <lineage>
        <taxon>Bacteria</taxon>
        <taxon>Bacillati</taxon>
        <taxon>Actinomycetota</taxon>
        <taxon>Actinomycetes</taxon>
        <taxon>Kitasatosporales</taxon>
        <taxon>Streptomycetaceae</taxon>
        <taxon>Streptomyces</taxon>
    </lineage>
</organism>
<evidence type="ECO:0000256" key="1">
    <source>
        <dbReference type="ARBA" id="ARBA00022527"/>
    </source>
</evidence>
<dbReference type="InterPro" id="IPR017441">
    <property type="entry name" value="Protein_kinase_ATP_BS"/>
</dbReference>
<evidence type="ECO:0000256" key="2">
    <source>
        <dbReference type="ARBA" id="ARBA00022741"/>
    </source>
</evidence>
<evidence type="ECO:0000256" key="4">
    <source>
        <dbReference type="PROSITE-ProRule" id="PRU10141"/>
    </source>
</evidence>
<dbReference type="InterPro" id="IPR000719">
    <property type="entry name" value="Prot_kinase_dom"/>
</dbReference>
<dbReference type="InterPro" id="IPR019734">
    <property type="entry name" value="TPR_rpt"/>
</dbReference>
<feature type="binding site" evidence="4">
    <location>
        <position position="40"/>
    </location>
    <ligand>
        <name>ATP</name>
        <dbReference type="ChEBI" id="CHEBI:30616"/>
    </ligand>
</feature>
<dbReference type="Gene3D" id="1.10.510.10">
    <property type="entry name" value="Transferase(Phosphotransferase) domain 1"/>
    <property type="match status" value="1"/>
</dbReference>
<dbReference type="AlphaFoldDB" id="A0A919D6A1"/>
<gene>
    <name evidence="7" type="ORF">GCM10010339_56380</name>
</gene>
<comment type="caution">
    <text evidence="7">The sequence shown here is derived from an EMBL/GenBank/DDBJ whole genome shotgun (WGS) entry which is preliminary data.</text>
</comment>
<dbReference type="InterPro" id="IPR011990">
    <property type="entry name" value="TPR-like_helical_dom_sf"/>
</dbReference>
<keyword evidence="2 4" id="KW-0547">Nucleotide-binding</keyword>
<dbReference type="SMART" id="SM00220">
    <property type="entry name" value="S_TKc"/>
    <property type="match status" value="1"/>
</dbReference>
<evidence type="ECO:0000313" key="7">
    <source>
        <dbReference type="EMBL" id="GHE08346.1"/>
    </source>
</evidence>
<dbReference type="SMART" id="SM00028">
    <property type="entry name" value="TPR"/>
    <property type="match status" value="6"/>
</dbReference>
<reference evidence="7" key="2">
    <citation type="submission" date="2020-09" db="EMBL/GenBank/DDBJ databases">
        <authorList>
            <person name="Sun Q."/>
            <person name="Ohkuma M."/>
        </authorList>
    </citation>
    <scope>NUCLEOTIDE SEQUENCE</scope>
    <source>
        <strain evidence="7">JCM 4714</strain>
    </source>
</reference>
<evidence type="ECO:0000259" key="6">
    <source>
        <dbReference type="PROSITE" id="PS50011"/>
    </source>
</evidence>
<dbReference type="SUPFAM" id="SSF56112">
    <property type="entry name" value="Protein kinase-like (PK-like)"/>
    <property type="match status" value="1"/>
</dbReference>
<evidence type="ECO:0000313" key="8">
    <source>
        <dbReference type="Proteomes" id="UP000655443"/>
    </source>
</evidence>
<dbReference type="InterPro" id="IPR001245">
    <property type="entry name" value="Ser-Thr/Tyr_kinase_cat_dom"/>
</dbReference>
<dbReference type="PANTHER" id="PTHR24361">
    <property type="entry name" value="MITOGEN-ACTIVATED KINASE KINASE KINASE"/>
    <property type="match status" value="1"/>
</dbReference>
<dbReference type="CDD" id="cd14014">
    <property type="entry name" value="STKc_PknB_like"/>
    <property type="match status" value="1"/>
</dbReference>
<reference evidence="7" key="1">
    <citation type="journal article" date="2014" name="Int. J. Syst. Evol. Microbiol.">
        <title>Complete genome sequence of Corynebacterium casei LMG S-19264T (=DSM 44701T), isolated from a smear-ripened cheese.</title>
        <authorList>
            <consortium name="US DOE Joint Genome Institute (JGI-PGF)"/>
            <person name="Walter F."/>
            <person name="Albersmeier A."/>
            <person name="Kalinowski J."/>
            <person name="Ruckert C."/>
        </authorList>
    </citation>
    <scope>NUCLEOTIDE SEQUENCE</scope>
    <source>
        <strain evidence="7">JCM 4714</strain>
    </source>
</reference>
<dbReference type="SUPFAM" id="SSF48452">
    <property type="entry name" value="TPR-like"/>
    <property type="match status" value="2"/>
</dbReference>
<keyword evidence="1" id="KW-0723">Serine/threonine-protein kinase</keyword>
<dbReference type="GO" id="GO:0005524">
    <property type="term" value="F:ATP binding"/>
    <property type="evidence" value="ECO:0007669"/>
    <property type="project" value="UniProtKB-UniRule"/>
</dbReference>
<dbReference type="InterPro" id="IPR011009">
    <property type="entry name" value="Kinase-like_dom_sf"/>
</dbReference>
<feature type="domain" description="Protein kinase" evidence="6">
    <location>
        <begin position="11"/>
        <end position="315"/>
    </location>
</feature>